<dbReference type="SUPFAM" id="SSF161098">
    <property type="entry name" value="MetI-like"/>
    <property type="match status" value="1"/>
</dbReference>
<feature type="transmembrane region" description="Helical" evidence="9">
    <location>
        <begin position="9"/>
        <end position="29"/>
    </location>
</feature>
<feature type="transmembrane region" description="Helical" evidence="9">
    <location>
        <begin position="134"/>
        <end position="160"/>
    </location>
</feature>
<comment type="subcellular location">
    <subcellularLocation>
        <location evidence="1">Cell inner membrane</location>
        <topology evidence="1">Multi-pass membrane protein</topology>
    </subcellularLocation>
    <subcellularLocation>
        <location evidence="9">Cell membrane</location>
        <topology evidence="9">Multi-pass membrane protein</topology>
    </subcellularLocation>
</comment>
<keyword evidence="6 9" id="KW-1133">Transmembrane helix</keyword>
<dbReference type="InterPro" id="IPR000515">
    <property type="entry name" value="MetI-like"/>
</dbReference>
<evidence type="ECO:0000256" key="8">
    <source>
        <dbReference type="ARBA" id="ARBA00024202"/>
    </source>
</evidence>
<evidence type="ECO:0000256" key="5">
    <source>
        <dbReference type="ARBA" id="ARBA00022692"/>
    </source>
</evidence>
<dbReference type="AlphaFoldDB" id="A0AAU7QDS1"/>
<evidence type="ECO:0000313" key="11">
    <source>
        <dbReference type="EMBL" id="XBS71390.1"/>
    </source>
</evidence>
<dbReference type="EMBL" id="CP157947">
    <property type="protein sequence ID" value="XBS71390.1"/>
    <property type="molecule type" value="Genomic_DNA"/>
</dbReference>
<gene>
    <name evidence="11" type="ORF">ABK905_10875</name>
</gene>
<dbReference type="Gene3D" id="1.10.3720.10">
    <property type="entry name" value="MetI-like"/>
    <property type="match status" value="1"/>
</dbReference>
<keyword evidence="3" id="KW-1003">Cell membrane</keyword>
<feature type="domain" description="ABC transmembrane type-1" evidence="10">
    <location>
        <begin position="94"/>
        <end position="291"/>
    </location>
</feature>
<comment type="similarity">
    <text evidence="8">Belongs to the binding-protein-dependent transport system permease family. OppBC subfamily.</text>
</comment>
<dbReference type="Pfam" id="PF00528">
    <property type="entry name" value="BPD_transp_1"/>
    <property type="match status" value="1"/>
</dbReference>
<accession>A0AAU7QDS1</accession>
<dbReference type="InterPro" id="IPR035906">
    <property type="entry name" value="MetI-like_sf"/>
</dbReference>
<feature type="transmembrane region" description="Helical" evidence="9">
    <location>
        <begin position="272"/>
        <end position="298"/>
    </location>
</feature>
<evidence type="ECO:0000256" key="2">
    <source>
        <dbReference type="ARBA" id="ARBA00022448"/>
    </source>
</evidence>
<reference evidence="11" key="1">
    <citation type="submission" date="2024-06" db="EMBL/GenBank/DDBJ databases">
        <authorList>
            <person name="Coelho C."/>
            <person name="Bento M."/>
            <person name="Garcia E."/>
            <person name="Camelo A."/>
            <person name="Brandao I."/>
            <person name="Espirito Santo C."/>
            <person name="Trovao J."/>
            <person name="Verissimo A."/>
            <person name="Costa J."/>
            <person name="Tiago I."/>
        </authorList>
    </citation>
    <scope>NUCLEOTIDE SEQUENCE</scope>
    <source>
        <strain evidence="11">KWT182</strain>
    </source>
</reference>
<keyword evidence="2 9" id="KW-0813">Transport</keyword>
<dbReference type="CDD" id="cd06261">
    <property type="entry name" value="TM_PBP2"/>
    <property type="match status" value="1"/>
</dbReference>
<sequence>MANYILRRILYIIPSLLGIIVACFFITRLSGDPTTLFLPVDATEQAKQAFRIKNGLDRSLFEQFIAFVLKALHGDFGTSLRFGEPAARLLFERLGATLELALTTLAIALAVGIPAGIASAYYRNSGIDYLIRGVAALSQAVPTFFLDVVAILIFSVTLHWLPTGGMGGPLHLIMPSITLSATLIALLARVMRSTTLDILRQDFVRTARAKGLSEFLVVTRHVARNAFIPVMVVIALQFGVLMGGVIITETVFSWPGIGRLAIQAIYARDYPVVQVVVFFFAVIFILANFVADVLSALLDPRIRLK</sequence>
<keyword evidence="4" id="KW-0997">Cell inner membrane</keyword>
<keyword evidence="7 9" id="KW-0472">Membrane</keyword>
<organism evidence="11">
    <name type="scientific">Acerihabitans sp. KWT182</name>
    <dbReference type="NCBI Taxonomy" id="3157919"/>
    <lineage>
        <taxon>Bacteria</taxon>
        <taxon>Pseudomonadati</taxon>
        <taxon>Pseudomonadota</taxon>
        <taxon>Gammaproteobacteria</taxon>
        <taxon>Enterobacterales</taxon>
        <taxon>Pectobacteriaceae</taxon>
        <taxon>Acerihabitans</taxon>
    </lineage>
</organism>
<evidence type="ECO:0000256" key="6">
    <source>
        <dbReference type="ARBA" id="ARBA00022989"/>
    </source>
</evidence>
<feature type="transmembrane region" description="Helical" evidence="9">
    <location>
        <begin position="100"/>
        <end position="122"/>
    </location>
</feature>
<dbReference type="PANTHER" id="PTHR43163:SF6">
    <property type="entry name" value="DIPEPTIDE TRANSPORT SYSTEM PERMEASE PROTEIN DPPB-RELATED"/>
    <property type="match status" value="1"/>
</dbReference>
<evidence type="ECO:0000256" key="7">
    <source>
        <dbReference type="ARBA" id="ARBA00023136"/>
    </source>
</evidence>
<evidence type="ECO:0000256" key="9">
    <source>
        <dbReference type="RuleBase" id="RU363032"/>
    </source>
</evidence>
<feature type="transmembrane region" description="Helical" evidence="9">
    <location>
        <begin position="226"/>
        <end position="252"/>
    </location>
</feature>
<protein>
    <submittedName>
        <fullName evidence="11">ABC transporter permease</fullName>
    </submittedName>
</protein>
<dbReference type="GO" id="GO:0005886">
    <property type="term" value="C:plasma membrane"/>
    <property type="evidence" value="ECO:0007669"/>
    <property type="project" value="UniProtKB-SubCell"/>
</dbReference>
<evidence type="ECO:0000256" key="1">
    <source>
        <dbReference type="ARBA" id="ARBA00004429"/>
    </source>
</evidence>
<dbReference type="GO" id="GO:0055085">
    <property type="term" value="P:transmembrane transport"/>
    <property type="evidence" value="ECO:0007669"/>
    <property type="project" value="InterPro"/>
</dbReference>
<evidence type="ECO:0000256" key="3">
    <source>
        <dbReference type="ARBA" id="ARBA00022475"/>
    </source>
</evidence>
<proteinExistence type="inferred from homology"/>
<name>A0AAU7QDS1_9GAMM</name>
<evidence type="ECO:0000256" key="4">
    <source>
        <dbReference type="ARBA" id="ARBA00022519"/>
    </source>
</evidence>
<dbReference type="PROSITE" id="PS50928">
    <property type="entry name" value="ABC_TM1"/>
    <property type="match status" value="1"/>
</dbReference>
<dbReference type="PROSITE" id="PS51257">
    <property type="entry name" value="PROKAR_LIPOPROTEIN"/>
    <property type="match status" value="1"/>
</dbReference>
<evidence type="ECO:0000259" key="10">
    <source>
        <dbReference type="PROSITE" id="PS50928"/>
    </source>
</evidence>
<dbReference type="PANTHER" id="PTHR43163">
    <property type="entry name" value="DIPEPTIDE TRANSPORT SYSTEM PERMEASE PROTEIN DPPB-RELATED"/>
    <property type="match status" value="1"/>
</dbReference>
<feature type="transmembrane region" description="Helical" evidence="9">
    <location>
        <begin position="172"/>
        <end position="191"/>
    </location>
</feature>
<keyword evidence="5 9" id="KW-0812">Transmembrane</keyword>